<keyword evidence="1" id="KW-0732">Signal</keyword>
<evidence type="ECO:0000259" key="5">
    <source>
        <dbReference type="Pfam" id="PF10531"/>
    </source>
</evidence>
<evidence type="ECO:0000256" key="3">
    <source>
        <dbReference type="SAM" id="MobiDB-lite"/>
    </source>
</evidence>
<evidence type="ECO:0000256" key="2">
    <source>
        <dbReference type="SAM" id="Coils"/>
    </source>
</evidence>
<dbReference type="InterPro" id="IPR049712">
    <property type="entry name" value="Poly_export"/>
</dbReference>
<dbReference type="Pfam" id="PF25994">
    <property type="entry name" value="HH_AprE"/>
    <property type="match status" value="1"/>
</dbReference>
<feature type="coiled-coil region" evidence="2">
    <location>
        <begin position="235"/>
        <end position="262"/>
    </location>
</feature>
<evidence type="ECO:0000259" key="6">
    <source>
        <dbReference type="Pfam" id="PF25994"/>
    </source>
</evidence>
<dbReference type="EMBL" id="CP081869">
    <property type="protein sequence ID" value="QZO01281.1"/>
    <property type="molecule type" value="Genomic_DNA"/>
</dbReference>
<dbReference type="KEGG" id="cmet:K6K41_07135"/>
<gene>
    <name evidence="7" type="ORF">K6K41_07135</name>
</gene>
<keyword evidence="2" id="KW-0175">Coiled coil</keyword>
<organism evidence="7 8">
    <name type="scientific">Chenggangzhangella methanolivorans</name>
    <dbReference type="NCBI Taxonomy" id="1437009"/>
    <lineage>
        <taxon>Bacteria</taxon>
        <taxon>Pseudomonadati</taxon>
        <taxon>Pseudomonadota</taxon>
        <taxon>Alphaproteobacteria</taxon>
        <taxon>Hyphomicrobiales</taxon>
        <taxon>Methylopilaceae</taxon>
        <taxon>Chenggangzhangella</taxon>
    </lineage>
</organism>
<dbReference type="Pfam" id="PF10531">
    <property type="entry name" value="SLBB"/>
    <property type="match status" value="1"/>
</dbReference>
<evidence type="ECO:0000259" key="4">
    <source>
        <dbReference type="Pfam" id="PF02563"/>
    </source>
</evidence>
<sequence>MAATYPSGGRAMRLDLQRRSRRHRPAGRLLIALAIGAIAAPAEADPRDYRLGPGDVLQVGVYGQPELSGKFRVGPDGTLSYPLIGAVTAGGLTTEEVTESLRSRLSQRIPVRSAPSVEVAEFAPVFVTGVVEKPGQYPYRPGMIALELVALAGGERRAAAASETRALQLIAAEQAVETRMLSLFASRAQKARLEAEISAGDFSPDVRALAVGLSIDPDEARKMLLNEIDLFTVRRKVISNQIAALRDQRANFDREMDTLRAAKKLHDGEILLLEQETANAQKLLDKALGLLPTLLSLKRQLSATRRDALEIVSYLARAQQQQLEIDKKIQDVEDQQKKENAAALRDVELAIAQGERGVQSDARAVAEIRSALGGDALEPAPITYRVARLVDGVYTDIKVGDYTELAPRDILRADRSVGAPGAAVTRTSRRGPDAQTTAYQATADRSPGAPRAD</sequence>
<dbReference type="PANTHER" id="PTHR33619:SF3">
    <property type="entry name" value="POLYSACCHARIDE EXPORT PROTEIN GFCE-RELATED"/>
    <property type="match status" value="1"/>
</dbReference>
<dbReference type="GO" id="GO:0015159">
    <property type="term" value="F:polysaccharide transmembrane transporter activity"/>
    <property type="evidence" value="ECO:0007669"/>
    <property type="project" value="InterPro"/>
</dbReference>
<dbReference type="PANTHER" id="PTHR33619">
    <property type="entry name" value="POLYSACCHARIDE EXPORT PROTEIN GFCE-RELATED"/>
    <property type="match status" value="1"/>
</dbReference>
<dbReference type="InterPro" id="IPR058781">
    <property type="entry name" value="HH_AprE-like"/>
</dbReference>
<proteinExistence type="predicted"/>
<feature type="domain" description="AprE-like long alpha-helical hairpin" evidence="6">
    <location>
        <begin position="182"/>
        <end position="353"/>
    </location>
</feature>
<dbReference type="AlphaFoldDB" id="A0A9E6RGZ5"/>
<dbReference type="InterPro" id="IPR019554">
    <property type="entry name" value="Soluble_ligand-bd"/>
</dbReference>
<evidence type="ECO:0000313" key="7">
    <source>
        <dbReference type="EMBL" id="QZO01281.1"/>
    </source>
</evidence>
<feature type="region of interest" description="Disordered" evidence="3">
    <location>
        <begin position="416"/>
        <end position="453"/>
    </location>
</feature>
<evidence type="ECO:0000256" key="1">
    <source>
        <dbReference type="ARBA" id="ARBA00022729"/>
    </source>
</evidence>
<dbReference type="InterPro" id="IPR003715">
    <property type="entry name" value="Poly_export_N"/>
</dbReference>
<dbReference type="Pfam" id="PF02563">
    <property type="entry name" value="Poly_export"/>
    <property type="match status" value="1"/>
</dbReference>
<feature type="domain" description="Soluble ligand binding" evidence="5">
    <location>
        <begin position="125"/>
        <end position="160"/>
    </location>
</feature>
<dbReference type="Proteomes" id="UP000825701">
    <property type="component" value="Chromosome"/>
</dbReference>
<reference evidence="7" key="1">
    <citation type="submission" date="2021-08" db="EMBL/GenBank/DDBJ databases">
        <authorList>
            <person name="Zhang H."/>
            <person name="Xu M."/>
            <person name="Yu Z."/>
            <person name="Yang L."/>
            <person name="Cai Y."/>
        </authorList>
    </citation>
    <scope>NUCLEOTIDE SEQUENCE</scope>
    <source>
        <strain evidence="7">CHL1</strain>
    </source>
</reference>
<accession>A0A9E6RGZ5</accession>
<feature type="domain" description="Polysaccharide export protein N-terminal" evidence="4">
    <location>
        <begin position="44"/>
        <end position="119"/>
    </location>
</feature>
<feature type="compositionally biased region" description="Low complexity" evidence="3">
    <location>
        <begin position="434"/>
        <end position="443"/>
    </location>
</feature>
<keyword evidence="8" id="KW-1185">Reference proteome</keyword>
<dbReference type="Gene3D" id="3.30.1950.10">
    <property type="entry name" value="wza like domain"/>
    <property type="match status" value="1"/>
</dbReference>
<evidence type="ECO:0000313" key="8">
    <source>
        <dbReference type="Proteomes" id="UP000825701"/>
    </source>
</evidence>
<protein>
    <submittedName>
        <fullName evidence="7">Polysaccharide biosynthesis/export family protein</fullName>
    </submittedName>
</protein>
<name>A0A9E6RGZ5_9HYPH</name>